<reference evidence="1" key="1">
    <citation type="submission" date="2024-12" db="EMBL/GenBank/DDBJ databases">
        <title>Comparative genomics and development of molecular markers within Purpureocillium lilacinum and among Purpureocillium species.</title>
        <authorList>
            <person name="Yeh Z.-Y."/>
            <person name="Ni N.-T."/>
            <person name="Lo P.-H."/>
            <person name="Mushyakhwo K."/>
            <person name="Lin C.-F."/>
            <person name="Nai Y.-S."/>
        </authorList>
    </citation>
    <scope>NUCLEOTIDE SEQUENCE</scope>
    <source>
        <strain evidence="1">NCHU-NPUST-175</strain>
    </source>
</reference>
<sequence length="96" mass="10524">MARAGSAPRVGQHPPPTPSRIASHEVAIVCRVEYGFGGRNRRMFHDLHLVTAWFMGLVYFDIKALRDGQTNGGDATPPRGHSPAGAGHLYFRTEEP</sequence>
<gene>
    <name evidence="1" type="ORF">ACCO45_002638</name>
</gene>
<evidence type="ECO:0000313" key="1">
    <source>
        <dbReference type="EMBL" id="KAL3965634.1"/>
    </source>
</evidence>
<comment type="caution">
    <text evidence="1">The sequence shown here is derived from an EMBL/GenBank/DDBJ whole genome shotgun (WGS) entry which is preliminary data.</text>
</comment>
<dbReference type="EMBL" id="JBGNUJ010000002">
    <property type="protein sequence ID" value="KAL3965634.1"/>
    <property type="molecule type" value="Genomic_DNA"/>
</dbReference>
<organism evidence="1 2">
    <name type="scientific">Purpureocillium lilacinum</name>
    <name type="common">Paecilomyces lilacinus</name>
    <dbReference type="NCBI Taxonomy" id="33203"/>
    <lineage>
        <taxon>Eukaryota</taxon>
        <taxon>Fungi</taxon>
        <taxon>Dikarya</taxon>
        <taxon>Ascomycota</taxon>
        <taxon>Pezizomycotina</taxon>
        <taxon>Sordariomycetes</taxon>
        <taxon>Hypocreomycetidae</taxon>
        <taxon>Hypocreales</taxon>
        <taxon>Ophiocordycipitaceae</taxon>
        <taxon>Purpureocillium</taxon>
    </lineage>
</organism>
<protein>
    <submittedName>
        <fullName evidence="1">Uncharacterized protein</fullName>
    </submittedName>
</protein>
<dbReference type="Proteomes" id="UP001638806">
    <property type="component" value="Unassembled WGS sequence"/>
</dbReference>
<proteinExistence type="predicted"/>
<keyword evidence="2" id="KW-1185">Reference proteome</keyword>
<name>A0ACC4EBK6_PURLI</name>
<evidence type="ECO:0000313" key="2">
    <source>
        <dbReference type="Proteomes" id="UP001638806"/>
    </source>
</evidence>
<accession>A0ACC4EBK6</accession>